<comment type="caution">
    <text evidence="5">The sequence shown here is derived from an EMBL/GenBank/DDBJ whole genome shotgun (WGS) entry which is preliminary data.</text>
</comment>
<dbReference type="PROSITE" id="PS50956">
    <property type="entry name" value="HTH_ASNC_2"/>
    <property type="match status" value="1"/>
</dbReference>
<dbReference type="SUPFAM" id="SSF54909">
    <property type="entry name" value="Dimeric alpha+beta barrel"/>
    <property type="match status" value="1"/>
</dbReference>
<dbReference type="HOGENOM" id="CLU_091233_0_3_6"/>
<keyword evidence="1" id="KW-0805">Transcription regulation</keyword>
<dbReference type="GO" id="GO:0043565">
    <property type="term" value="F:sequence-specific DNA binding"/>
    <property type="evidence" value="ECO:0007669"/>
    <property type="project" value="InterPro"/>
</dbReference>
<evidence type="ECO:0000313" key="5">
    <source>
        <dbReference type="EMBL" id="EPF75918.1"/>
    </source>
</evidence>
<accession>S3NBP1</accession>
<evidence type="ECO:0000259" key="4">
    <source>
        <dbReference type="PROSITE" id="PS50956"/>
    </source>
</evidence>
<dbReference type="InterPro" id="IPR036390">
    <property type="entry name" value="WH_DNA-bd_sf"/>
</dbReference>
<dbReference type="InterPro" id="IPR011008">
    <property type="entry name" value="Dimeric_a/b-barrel"/>
</dbReference>
<dbReference type="InterPro" id="IPR036388">
    <property type="entry name" value="WH-like_DNA-bd_sf"/>
</dbReference>
<dbReference type="InterPro" id="IPR019888">
    <property type="entry name" value="Tscrpt_reg_AsnC-like"/>
</dbReference>
<dbReference type="PRINTS" id="PR00033">
    <property type="entry name" value="HTHASNC"/>
</dbReference>
<dbReference type="GO" id="GO:0043200">
    <property type="term" value="P:response to amino acid"/>
    <property type="evidence" value="ECO:0007669"/>
    <property type="project" value="TreeGrafter"/>
</dbReference>
<evidence type="ECO:0000256" key="2">
    <source>
        <dbReference type="ARBA" id="ARBA00023125"/>
    </source>
</evidence>
<dbReference type="OrthoDB" id="8590699at2"/>
<evidence type="ECO:0000313" key="6">
    <source>
        <dbReference type="Proteomes" id="UP000014568"/>
    </source>
</evidence>
<dbReference type="InterPro" id="IPR000485">
    <property type="entry name" value="AsnC-type_HTH_dom"/>
</dbReference>
<dbReference type="Gene3D" id="1.10.10.10">
    <property type="entry name" value="Winged helix-like DNA-binding domain superfamily/Winged helix DNA-binding domain"/>
    <property type="match status" value="1"/>
</dbReference>
<dbReference type="Proteomes" id="UP000014568">
    <property type="component" value="Unassembled WGS sequence"/>
</dbReference>
<dbReference type="eggNOG" id="COG1522">
    <property type="taxonomic scope" value="Bacteria"/>
</dbReference>
<dbReference type="GO" id="GO:0005829">
    <property type="term" value="C:cytosol"/>
    <property type="evidence" value="ECO:0007669"/>
    <property type="project" value="TreeGrafter"/>
</dbReference>
<dbReference type="Gene3D" id="3.30.70.920">
    <property type="match status" value="1"/>
</dbReference>
<dbReference type="SUPFAM" id="SSF46785">
    <property type="entry name" value="Winged helix' DNA-binding domain"/>
    <property type="match status" value="1"/>
</dbReference>
<keyword evidence="2" id="KW-0238">DNA-binding</keyword>
<dbReference type="STRING" id="632955.GCA_000829675_03173"/>
<dbReference type="AlphaFoldDB" id="S3NBP1"/>
<keyword evidence="6" id="KW-1185">Reference proteome</keyword>
<dbReference type="SMART" id="SM00344">
    <property type="entry name" value="HTH_ASNC"/>
    <property type="match status" value="1"/>
</dbReference>
<dbReference type="RefSeq" id="WP_016655556.1">
    <property type="nucleotide sequence ID" value="NZ_KE340352.1"/>
</dbReference>
<evidence type="ECO:0000256" key="1">
    <source>
        <dbReference type="ARBA" id="ARBA00023015"/>
    </source>
</evidence>
<sequence length="162" mass="18572">MDKFDWQIIQALQKNGRLTNQEVGDLIGLSASQCSRRRQVLEQKGVILGYAARIHQQALGLEVTAMIHINLRTHEAKSQQAFQDLIETEDHIQDAFSISGDADFILKVVAENLEQLSQFVTEQLLSYHFIGHVKSYIVLKKIKEQNYFVAKLKNHHHHTTII</sequence>
<name>S3NBP1_9GAMM</name>
<dbReference type="EMBL" id="ATGI01000010">
    <property type="protein sequence ID" value="EPF75918.1"/>
    <property type="molecule type" value="Genomic_DNA"/>
</dbReference>
<organism evidence="5 6">
    <name type="scientific">Acinetobacter rudis CIP 110305</name>
    <dbReference type="NCBI Taxonomy" id="421052"/>
    <lineage>
        <taxon>Bacteria</taxon>
        <taxon>Pseudomonadati</taxon>
        <taxon>Pseudomonadota</taxon>
        <taxon>Gammaproteobacteria</taxon>
        <taxon>Moraxellales</taxon>
        <taxon>Moraxellaceae</taxon>
        <taxon>Acinetobacter</taxon>
    </lineage>
</organism>
<keyword evidence="3" id="KW-0804">Transcription</keyword>
<dbReference type="PANTHER" id="PTHR30154:SF46">
    <property type="entry name" value="TRANSCRIPTIONAL REGULATORY PROTEIN"/>
    <property type="match status" value="1"/>
</dbReference>
<proteinExistence type="predicted"/>
<reference evidence="5 6" key="1">
    <citation type="submission" date="2013-06" db="EMBL/GenBank/DDBJ databases">
        <title>The Genome Sequence of Acinetobacter rudis CIP 110305.</title>
        <authorList>
            <consortium name="The Broad Institute Genome Sequencing Platform"/>
            <consortium name="The Broad Institute Genome Sequencing Center for Infectious Disease"/>
            <person name="Cerqueira G."/>
            <person name="Feldgarden M."/>
            <person name="Courvalin P."/>
            <person name="Perichon B."/>
            <person name="Grillot-Courvalin C."/>
            <person name="Clermont D."/>
            <person name="Rocha E."/>
            <person name="Yoon E.-J."/>
            <person name="Nemec A."/>
            <person name="Young S.K."/>
            <person name="Zeng Q."/>
            <person name="Gargeya S."/>
            <person name="Fitzgerald M."/>
            <person name="Abouelleil A."/>
            <person name="Alvarado L."/>
            <person name="Berlin A.M."/>
            <person name="Chapman S.B."/>
            <person name="Dewar J."/>
            <person name="Goldberg J."/>
            <person name="Griggs A."/>
            <person name="Gujja S."/>
            <person name="Hansen M."/>
            <person name="Howarth C."/>
            <person name="Imamovic A."/>
            <person name="Larimer J."/>
            <person name="McCowan C."/>
            <person name="Murphy C."/>
            <person name="Pearson M."/>
            <person name="Priest M."/>
            <person name="Roberts A."/>
            <person name="Saif S."/>
            <person name="Shea T."/>
            <person name="Sykes S."/>
            <person name="Wortman J."/>
            <person name="Nusbaum C."/>
            <person name="Birren B."/>
        </authorList>
    </citation>
    <scope>NUCLEOTIDE SEQUENCE [LARGE SCALE GENOMIC DNA]</scope>
    <source>
        <strain evidence="5 6">CIP 110305</strain>
    </source>
</reference>
<dbReference type="PANTHER" id="PTHR30154">
    <property type="entry name" value="LEUCINE-RESPONSIVE REGULATORY PROTEIN"/>
    <property type="match status" value="1"/>
</dbReference>
<feature type="domain" description="HTH asnC-type" evidence="4">
    <location>
        <begin position="1"/>
        <end position="62"/>
    </location>
</feature>
<dbReference type="PATRIC" id="fig|421052.3.peg.1119"/>
<dbReference type="InterPro" id="IPR019887">
    <property type="entry name" value="Tscrpt_reg_AsnC/Lrp_C"/>
</dbReference>
<evidence type="ECO:0000256" key="3">
    <source>
        <dbReference type="ARBA" id="ARBA00023163"/>
    </source>
</evidence>
<dbReference type="Pfam" id="PF13412">
    <property type="entry name" value="HTH_24"/>
    <property type="match status" value="1"/>
</dbReference>
<gene>
    <name evidence="5" type="ORF">F945_01138</name>
</gene>
<dbReference type="Pfam" id="PF01037">
    <property type="entry name" value="AsnC_trans_reg"/>
    <property type="match status" value="1"/>
</dbReference>
<protein>
    <recommendedName>
        <fullName evidence="4">HTH asnC-type domain-containing protein</fullName>
    </recommendedName>
</protein>